<proteinExistence type="predicted"/>
<feature type="non-terminal residue" evidence="1">
    <location>
        <position position="76"/>
    </location>
</feature>
<evidence type="ECO:0000313" key="1">
    <source>
        <dbReference type="EMBL" id="SVE60918.1"/>
    </source>
</evidence>
<gene>
    <name evidence="1" type="ORF">METZ01_LOCUS513772</name>
</gene>
<sequence>MSGATLLAGVLAAVWLATAIDQAKRADAQTYIETPVFEARVAAGDLPPIADRLPTVPRVIEMDGKKRVAGHHGGRW</sequence>
<reference evidence="1" key="1">
    <citation type="submission" date="2018-05" db="EMBL/GenBank/DDBJ databases">
        <authorList>
            <person name="Lanie J.A."/>
            <person name="Ng W.-L."/>
            <person name="Kazmierczak K.M."/>
            <person name="Andrzejewski T.M."/>
            <person name="Davidsen T.M."/>
            <person name="Wayne K.J."/>
            <person name="Tettelin H."/>
            <person name="Glass J.I."/>
            <person name="Rusch D."/>
            <person name="Podicherti R."/>
            <person name="Tsui H.-C.T."/>
            <person name="Winkler M.E."/>
        </authorList>
    </citation>
    <scope>NUCLEOTIDE SEQUENCE</scope>
</reference>
<dbReference type="AlphaFoldDB" id="A0A383EXS3"/>
<accession>A0A383EXS3</accession>
<dbReference type="EMBL" id="UINC01229271">
    <property type="protein sequence ID" value="SVE60918.1"/>
    <property type="molecule type" value="Genomic_DNA"/>
</dbReference>
<organism evidence="1">
    <name type="scientific">marine metagenome</name>
    <dbReference type="NCBI Taxonomy" id="408172"/>
    <lineage>
        <taxon>unclassified sequences</taxon>
        <taxon>metagenomes</taxon>
        <taxon>ecological metagenomes</taxon>
    </lineage>
</organism>
<protein>
    <submittedName>
        <fullName evidence="1">Uncharacterized protein</fullName>
    </submittedName>
</protein>
<name>A0A383EXS3_9ZZZZ</name>